<dbReference type="EMBL" id="JAPFFF010000031">
    <property type="protein sequence ID" value="KAK8845247.1"/>
    <property type="molecule type" value="Genomic_DNA"/>
</dbReference>
<dbReference type="SUPFAM" id="SSF56112">
    <property type="entry name" value="Protein kinase-like (PK-like)"/>
    <property type="match status" value="1"/>
</dbReference>
<feature type="active site" evidence="5">
    <location>
        <position position="92"/>
    </location>
</feature>
<name>A0ABR2HF29_9EUKA</name>
<evidence type="ECO:0000313" key="8">
    <source>
        <dbReference type="EMBL" id="KAK8845247.1"/>
    </source>
</evidence>
<dbReference type="PROSITE" id="PS50203">
    <property type="entry name" value="CALPAIN_CAT"/>
    <property type="match status" value="1"/>
</dbReference>
<dbReference type="PANTHER" id="PTHR10183:SF379">
    <property type="entry name" value="CALPAIN-5"/>
    <property type="match status" value="1"/>
</dbReference>
<feature type="active site" evidence="5">
    <location>
        <position position="259"/>
    </location>
</feature>
<evidence type="ECO:0000256" key="1">
    <source>
        <dbReference type="ARBA" id="ARBA00007623"/>
    </source>
</evidence>
<dbReference type="InterPro" id="IPR001245">
    <property type="entry name" value="Ser-Thr/Tyr_kinase_cat_dom"/>
</dbReference>
<evidence type="ECO:0000259" key="7">
    <source>
        <dbReference type="PROSITE" id="PS50203"/>
    </source>
</evidence>
<dbReference type="InterPro" id="IPR001300">
    <property type="entry name" value="Peptidase_C2_calpain_cat"/>
</dbReference>
<dbReference type="InterPro" id="IPR011009">
    <property type="entry name" value="Kinase-like_dom_sf"/>
</dbReference>
<dbReference type="SMART" id="SM00230">
    <property type="entry name" value="CysPc"/>
    <property type="match status" value="1"/>
</dbReference>
<evidence type="ECO:0000256" key="5">
    <source>
        <dbReference type="PROSITE-ProRule" id="PRU00239"/>
    </source>
</evidence>
<evidence type="ECO:0008006" key="10">
    <source>
        <dbReference type="Google" id="ProtNLM"/>
    </source>
</evidence>
<feature type="domain" description="Calpain catalytic" evidence="7">
    <location>
        <begin position="30"/>
        <end position="334"/>
    </location>
</feature>
<reference evidence="8 9" key="1">
    <citation type="submission" date="2024-04" db="EMBL/GenBank/DDBJ databases">
        <title>Tritrichomonas musculus Genome.</title>
        <authorList>
            <person name="Alves-Ferreira E."/>
            <person name="Grigg M."/>
            <person name="Lorenzi H."/>
            <person name="Galac M."/>
        </authorList>
    </citation>
    <scope>NUCLEOTIDE SEQUENCE [LARGE SCALE GENOMIC DNA]</scope>
    <source>
        <strain evidence="8 9">EAF2021</strain>
    </source>
</reference>
<dbReference type="SUPFAM" id="SSF54001">
    <property type="entry name" value="Cysteine proteinases"/>
    <property type="match status" value="1"/>
</dbReference>
<feature type="active site" evidence="5">
    <location>
        <position position="279"/>
    </location>
</feature>
<dbReference type="InterPro" id="IPR038765">
    <property type="entry name" value="Papain-like_cys_pep_sf"/>
</dbReference>
<gene>
    <name evidence="8" type="ORF">M9Y10_021440</name>
</gene>
<evidence type="ECO:0000256" key="4">
    <source>
        <dbReference type="ARBA" id="ARBA00022807"/>
    </source>
</evidence>
<evidence type="ECO:0000256" key="2">
    <source>
        <dbReference type="ARBA" id="ARBA00022670"/>
    </source>
</evidence>
<dbReference type="Gene3D" id="1.10.510.10">
    <property type="entry name" value="Transferase(Phosphotransferase) domain 1"/>
    <property type="match status" value="1"/>
</dbReference>
<dbReference type="InterPro" id="IPR011990">
    <property type="entry name" value="TPR-like_helical_dom_sf"/>
</dbReference>
<protein>
    <recommendedName>
        <fullName evidence="10">Protein kinase domain-containing protein</fullName>
    </recommendedName>
</protein>
<evidence type="ECO:0000256" key="3">
    <source>
        <dbReference type="ARBA" id="ARBA00022801"/>
    </source>
</evidence>
<evidence type="ECO:0000259" key="6">
    <source>
        <dbReference type="PROSITE" id="PS50011"/>
    </source>
</evidence>
<dbReference type="PROSITE" id="PS50011">
    <property type="entry name" value="PROTEIN_KINASE_DOM"/>
    <property type="match status" value="1"/>
</dbReference>
<dbReference type="InterPro" id="IPR000719">
    <property type="entry name" value="Prot_kinase_dom"/>
</dbReference>
<dbReference type="PANTHER" id="PTHR10183">
    <property type="entry name" value="CALPAIN"/>
    <property type="match status" value="1"/>
</dbReference>
<dbReference type="Pfam" id="PF07714">
    <property type="entry name" value="PK_Tyr_Ser-Thr"/>
    <property type="match status" value="1"/>
</dbReference>
<keyword evidence="9" id="KW-1185">Reference proteome</keyword>
<keyword evidence="4 5" id="KW-0788">Thiol protease</keyword>
<dbReference type="Gene3D" id="3.90.70.10">
    <property type="entry name" value="Cysteine proteinases"/>
    <property type="match status" value="1"/>
</dbReference>
<evidence type="ECO:0000313" key="9">
    <source>
        <dbReference type="Proteomes" id="UP001470230"/>
    </source>
</evidence>
<feature type="domain" description="Protein kinase" evidence="6">
    <location>
        <begin position="560"/>
        <end position="822"/>
    </location>
</feature>
<dbReference type="SUPFAM" id="SSF81901">
    <property type="entry name" value="HCP-like"/>
    <property type="match status" value="1"/>
</dbReference>
<comment type="caution">
    <text evidence="8">The sequence shown here is derived from an EMBL/GenBank/DDBJ whole genome shotgun (WGS) entry which is preliminary data.</text>
</comment>
<dbReference type="InterPro" id="IPR022684">
    <property type="entry name" value="Calpain_cysteine_protease"/>
</dbReference>
<organism evidence="8 9">
    <name type="scientific">Tritrichomonas musculus</name>
    <dbReference type="NCBI Taxonomy" id="1915356"/>
    <lineage>
        <taxon>Eukaryota</taxon>
        <taxon>Metamonada</taxon>
        <taxon>Parabasalia</taxon>
        <taxon>Tritrichomonadida</taxon>
        <taxon>Tritrichomonadidae</taxon>
        <taxon>Tritrichomonas</taxon>
    </lineage>
</organism>
<keyword evidence="2 5" id="KW-0645">Protease</keyword>
<accession>A0ABR2HF29</accession>
<dbReference type="PRINTS" id="PR00704">
    <property type="entry name" value="CALPAIN"/>
</dbReference>
<comment type="similarity">
    <text evidence="1">Belongs to the peptidase C2 family.</text>
</comment>
<dbReference type="Proteomes" id="UP001470230">
    <property type="component" value="Unassembled WGS sequence"/>
</dbReference>
<dbReference type="Gene3D" id="1.25.40.10">
    <property type="entry name" value="Tetratricopeptide repeat domain"/>
    <property type="match status" value="1"/>
</dbReference>
<keyword evidence="3 5" id="KW-0378">Hydrolase</keyword>
<sequence>MLQNEFDFFFNESNKYEQILIDYKNDNTKVFVDPNFHPTNRDNIDEPKFIGKKDLYRPSITWRRIDEVYQAPLFKKNHIHPLYVKQGSLGDCYFITALDRLAKKPELVQTLFEKRLPDKILGPIADSLNLKCGAVVIYFRVFGRRTPVLIDTLIPFKGSVPYFSKPINTNKSAWFCLVEKAFAKLNGSYTNISGGHFSESFYSLFGYYKKIFIFTPDISKNILKILGYQKRGCLMDAGIEKSDDARTEAAKKFNLVTGHSYLMMKVRKDGDKIFFQLRNPWGHKEWNGDFSKDSNLWTPELEKVLRNDQQDGRFWIPEKDFFTHFTKSNVAKPIDPHWTIRMFSFKPPPTKEDEIGNLSKHRNFAFHLLKDVPAGEKARVRILVEKRNTDYSKLRLKESCIIIFLGRNGGNKLINHEKSRLSSRIVTISTRVSSRNDIVTFVIIHKTPEEIESNFYVNVICEYDFDLYEVDHPDQLFIKGDKQIPVLDNFSNTSPNVALALKPTVIDGEHYMCLKNPTSSDFKETDKDQKYEIIIKNLIDESRSSTYNIAGTQINLHNYIFNNELISNGGTTDVYSITERESGQDFAAIISLDTINNVLERFKRKVSIMMKLKYPSIISFIGFNENDFSHKHKPMIITELYTGVTLSSALENHMKELTNTKKMINLIGIAFGMKYLHKHNIIHRHLRCSNILLDSDFQPKISGLSAARINVANNEQFGNSIPFYFLAPELADGTMQYSFPVDVFAFGMLFYHVISNKEPMIEHRSKYDFFIKIMNGTPLNLDGIPPQFHAFIKRMCDKEPDNRPTFDDIIDKLLHSRGECWLDDVDEKEIERYIHQFGATLKTRNQSEYIDIINGIHDRLPANISRTVIGLTTSTLMSNQKVIIDLARTLYETASNKETIEMSIDLGNIASDLNSIDAFIFLGEAYKKGRGVPMNLAIAASNFKIAADRGEVKGMFEYATILQDFCTKKISNEERNRMLNEAWENLRNVDGKNSYFYEESRLCFDTIENTEMSHYVSKKYFEKASKQGHQKSIDALTNINQIHSDISFPPPYFEEFCQDLTDQMINSQH</sequence>
<proteinExistence type="inferred from homology"/>
<dbReference type="Pfam" id="PF00648">
    <property type="entry name" value="Peptidase_C2"/>
    <property type="match status" value="1"/>
</dbReference>